<sequence>MHAASIHVSPCTLSTEGTHPLDLFVVKKGLSTRSPFANLNVGRLLAVEAKSDDRADRSLISRLSSSHSELSLSVSCAEVSAGRRLVRRVVAGTFSVRATNSQRVRPDNSAGRCT</sequence>
<dbReference type="AlphaFoldDB" id="A0A9P3LJ22"/>
<reference evidence="1 2" key="1">
    <citation type="submission" date="2021-08" db="EMBL/GenBank/DDBJ databases">
        <title>Draft Genome Sequence of Phanerochaete sordida strain YK-624.</title>
        <authorList>
            <person name="Mori T."/>
            <person name="Dohra H."/>
            <person name="Suzuki T."/>
            <person name="Kawagishi H."/>
            <person name="Hirai H."/>
        </authorList>
    </citation>
    <scope>NUCLEOTIDE SEQUENCE [LARGE SCALE GENOMIC DNA]</scope>
    <source>
        <strain evidence="1 2">YK-624</strain>
    </source>
</reference>
<gene>
    <name evidence="1" type="ORF">PsYK624_133170</name>
</gene>
<comment type="caution">
    <text evidence="1">The sequence shown here is derived from an EMBL/GenBank/DDBJ whole genome shotgun (WGS) entry which is preliminary data.</text>
</comment>
<organism evidence="1 2">
    <name type="scientific">Phanerochaete sordida</name>
    <dbReference type="NCBI Taxonomy" id="48140"/>
    <lineage>
        <taxon>Eukaryota</taxon>
        <taxon>Fungi</taxon>
        <taxon>Dikarya</taxon>
        <taxon>Basidiomycota</taxon>
        <taxon>Agaricomycotina</taxon>
        <taxon>Agaricomycetes</taxon>
        <taxon>Polyporales</taxon>
        <taxon>Phanerochaetaceae</taxon>
        <taxon>Phanerochaete</taxon>
    </lineage>
</organism>
<dbReference type="EMBL" id="BPQB01000067">
    <property type="protein sequence ID" value="GJE97106.1"/>
    <property type="molecule type" value="Genomic_DNA"/>
</dbReference>
<keyword evidence="2" id="KW-1185">Reference proteome</keyword>
<dbReference type="Proteomes" id="UP000703269">
    <property type="component" value="Unassembled WGS sequence"/>
</dbReference>
<proteinExistence type="predicted"/>
<protein>
    <submittedName>
        <fullName evidence="1">Uncharacterized protein</fullName>
    </submittedName>
</protein>
<accession>A0A9P3LJ22</accession>
<evidence type="ECO:0000313" key="1">
    <source>
        <dbReference type="EMBL" id="GJE97106.1"/>
    </source>
</evidence>
<evidence type="ECO:0000313" key="2">
    <source>
        <dbReference type="Proteomes" id="UP000703269"/>
    </source>
</evidence>
<name>A0A9P3LJ22_9APHY</name>